<dbReference type="EMBL" id="JARAWC010000014">
    <property type="protein sequence ID" value="MDX2961994.1"/>
    <property type="molecule type" value="Genomic_DNA"/>
</dbReference>
<evidence type="ECO:0000313" key="3">
    <source>
        <dbReference type="EMBL" id="MDX3018009.1"/>
    </source>
</evidence>
<evidence type="ECO:0000313" key="5">
    <source>
        <dbReference type="Proteomes" id="UP001282288"/>
    </source>
</evidence>
<accession>A0AAP6BC13</accession>
<sequence>MNLSKRRSTSTSNTRRSRRMRTAGTTFALAAVATVGGVAVATPASAAVLGQVPATAYGFPSNIEAATKDLALAVCKANYPGTKSVQYLDGSILTDSSGNVYALAHYNCIG</sequence>
<evidence type="ECO:0000256" key="1">
    <source>
        <dbReference type="SAM" id="MobiDB-lite"/>
    </source>
</evidence>
<dbReference type="EMBL" id="JARAWP010000004">
    <property type="protein sequence ID" value="MDX3018009.1"/>
    <property type="molecule type" value="Genomic_DNA"/>
</dbReference>
<proteinExistence type="predicted"/>
<organism evidence="2 5">
    <name type="scientific">Streptomyces acidiscabies</name>
    <dbReference type="NCBI Taxonomy" id="42234"/>
    <lineage>
        <taxon>Bacteria</taxon>
        <taxon>Bacillati</taxon>
        <taxon>Actinomycetota</taxon>
        <taxon>Actinomycetes</taxon>
        <taxon>Kitasatosporales</taxon>
        <taxon>Streptomycetaceae</taxon>
        <taxon>Streptomyces</taxon>
    </lineage>
</organism>
<comment type="caution">
    <text evidence="2">The sequence shown here is derived from an EMBL/GenBank/DDBJ whole genome shotgun (WGS) entry which is preliminary data.</text>
</comment>
<dbReference type="Proteomes" id="UP001272987">
    <property type="component" value="Unassembled WGS sequence"/>
</dbReference>
<gene>
    <name evidence="2" type="ORF">PV399_20100</name>
    <name evidence="3" type="ORF">PV666_08955</name>
</gene>
<dbReference type="GeneID" id="69812030"/>
<evidence type="ECO:0000313" key="4">
    <source>
        <dbReference type="Proteomes" id="UP001272987"/>
    </source>
</evidence>
<name>A0AAP6BC13_9ACTN</name>
<keyword evidence="4" id="KW-1185">Reference proteome</keyword>
<protein>
    <submittedName>
        <fullName evidence="2">Uncharacterized protein</fullName>
    </submittedName>
</protein>
<reference evidence="2 4" key="1">
    <citation type="journal article" date="2023" name="Microb. Genom.">
        <title>Mesoterricola silvestris gen. nov., sp. nov., Mesoterricola sediminis sp. nov., Geothrix oryzae sp. nov., Geothrix edaphica sp. nov., Geothrix rubra sp. nov., and Geothrix limicola sp. nov., six novel members of Acidobacteriota isolated from soils.</title>
        <authorList>
            <person name="Weisberg A.J."/>
            <person name="Pearce E."/>
            <person name="Kramer C.G."/>
            <person name="Chang J.H."/>
            <person name="Clarke C.R."/>
        </authorList>
    </citation>
    <scope>NUCLEOTIDE SEQUENCE</scope>
    <source>
        <strain evidence="3 4">NB05-1H</strain>
        <strain evidence="2">NRRL_B-16521</strain>
    </source>
</reference>
<evidence type="ECO:0000313" key="2">
    <source>
        <dbReference type="EMBL" id="MDX2961994.1"/>
    </source>
</evidence>
<dbReference type="Proteomes" id="UP001282288">
    <property type="component" value="Unassembled WGS sequence"/>
</dbReference>
<dbReference type="AlphaFoldDB" id="A0AAP6BC13"/>
<dbReference type="RefSeq" id="WP_141655615.1">
    <property type="nucleotide sequence ID" value="NZ_JAGJBY010000002.1"/>
</dbReference>
<feature type="region of interest" description="Disordered" evidence="1">
    <location>
        <begin position="1"/>
        <end position="22"/>
    </location>
</feature>